<dbReference type="InterPro" id="IPR039426">
    <property type="entry name" value="TonB-dep_rcpt-like"/>
</dbReference>
<dbReference type="GO" id="GO:0015344">
    <property type="term" value="F:siderophore uptake transmembrane transporter activity"/>
    <property type="evidence" value="ECO:0007669"/>
    <property type="project" value="TreeGrafter"/>
</dbReference>
<accession>A0A6L7G124</accession>
<evidence type="ECO:0000256" key="5">
    <source>
        <dbReference type="ARBA" id="ARBA00022692"/>
    </source>
</evidence>
<keyword evidence="15" id="KW-1185">Reference proteome</keyword>
<dbReference type="InterPro" id="IPR037066">
    <property type="entry name" value="Plug_dom_sf"/>
</dbReference>
<dbReference type="Proteomes" id="UP000477911">
    <property type="component" value="Unassembled WGS sequence"/>
</dbReference>
<reference evidence="14 15" key="1">
    <citation type="submission" date="2019-12" db="EMBL/GenBank/DDBJ databases">
        <authorList>
            <person name="Li M."/>
        </authorList>
    </citation>
    <scope>NUCLEOTIDE SEQUENCE [LARGE SCALE GENOMIC DNA]</scope>
    <source>
        <strain evidence="14 15">GBMRC 2024</strain>
    </source>
</reference>
<dbReference type="Pfam" id="PF07715">
    <property type="entry name" value="Plug"/>
    <property type="match status" value="1"/>
</dbReference>
<comment type="subcellular location">
    <subcellularLocation>
        <location evidence="1 9">Cell outer membrane</location>
        <topology evidence="1 9">Multi-pass membrane protein</topology>
    </subcellularLocation>
</comment>
<evidence type="ECO:0000256" key="6">
    <source>
        <dbReference type="ARBA" id="ARBA00023077"/>
    </source>
</evidence>
<organism evidence="14 15">
    <name type="scientific">Pseudooceanicola albus</name>
    <dbReference type="NCBI Taxonomy" id="2692189"/>
    <lineage>
        <taxon>Bacteria</taxon>
        <taxon>Pseudomonadati</taxon>
        <taxon>Pseudomonadota</taxon>
        <taxon>Alphaproteobacteria</taxon>
        <taxon>Rhodobacterales</taxon>
        <taxon>Paracoccaceae</taxon>
        <taxon>Pseudooceanicola</taxon>
    </lineage>
</organism>
<evidence type="ECO:0000313" key="14">
    <source>
        <dbReference type="EMBL" id="MXN17402.1"/>
    </source>
</evidence>
<feature type="signal peptide" evidence="11">
    <location>
        <begin position="1"/>
        <end position="28"/>
    </location>
</feature>
<dbReference type="InterPro" id="IPR000531">
    <property type="entry name" value="Beta-barrel_TonB"/>
</dbReference>
<proteinExistence type="inferred from homology"/>
<gene>
    <name evidence="14" type="ORF">GR170_06125</name>
</gene>
<evidence type="ECO:0000313" key="15">
    <source>
        <dbReference type="Proteomes" id="UP000477911"/>
    </source>
</evidence>
<dbReference type="Gene3D" id="2.170.130.10">
    <property type="entry name" value="TonB-dependent receptor, plug domain"/>
    <property type="match status" value="1"/>
</dbReference>
<dbReference type="PROSITE" id="PS52016">
    <property type="entry name" value="TONB_DEPENDENT_REC_3"/>
    <property type="match status" value="1"/>
</dbReference>
<dbReference type="EMBL" id="WUMU01000004">
    <property type="protein sequence ID" value="MXN17402.1"/>
    <property type="molecule type" value="Genomic_DNA"/>
</dbReference>
<dbReference type="AlphaFoldDB" id="A0A6L7G124"/>
<keyword evidence="14" id="KW-0675">Receptor</keyword>
<feature type="chain" id="PRO_5026692648" evidence="11">
    <location>
        <begin position="29"/>
        <end position="671"/>
    </location>
</feature>
<keyword evidence="5 9" id="KW-0812">Transmembrane</keyword>
<feature type="domain" description="TonB-dependent receptor plug" evidence="13">
    <location>
        <begin position="53"/>
        <end position="160"/>
    </location>
</feature>
<protein>
    <submittedName>
        <fullName evidence="14">TonB-dependent receptor</fullName>
    </submittedName>
</protein>
<evidence type="ECO:0000256" key="1">
    <source>
        <dbReference type="ARBA" id="ARBA00004571"/>
    </source>
</evidence>
<dbReference type="Pfam" id="PF00593">
    <property type="entry name" value="TonB_dep_Rec_b-barrel"/>
    <property type="match status" value="1"/>
</dbReference>
<dbReference type="PANTHER" id="PTHR30069">
    <property type="entry name" value="TONB-DEPENDENT OUTER MEMBRANE RECEPTOR"/>
    <property type="match status" value="1"/>
</dbReference>
<keyword evidence="6 10" id="KW-0798">TonB box</keyword>
<keyword evidence="3 9" id="KW-0813">Transport</keyword>
<dbReference type="PANTHER" id="PTHR30069:SF41">
    <property type="entry name" value="HEME_HEMOPEXIN UTILIZATION PROTEIN C"/>
    <property type="match status" value="1"/>
</dbReference>
<dbReference type="InterPro" id="IPR036942">
    <property type="entry name" value="Beta-barrel_TonB_sf"/>
</dbReference>
<evidence type="ECO:0000256" key="10">
    <source>
        <dbReference type="RuleBase" id="RU003357"/>
    </source>
</evidence>
<dbReference type="SUPFAM" id="SSF56935">
    <property type="entry name" value="Porins"/>
    <property type="match status" value="1"/>
</dbReference>
<keyword evidence="8 9" id="KW-0998">Cell outer membrane</keyword>
<keyword evidence="11" id="KW-0732">Signal</keyword>
<dbReference type="Gene3D" id="2.40.170.20">
    <property type="entry name" value="TonB-dependent receptor, beta-barrel domain"/>
    <property type="match status" value="1"/>
</dbReference>
<comment type="caution">
    <text evidence="14">The sequence shown here is derived from an EMBL/GenBank/DDBJ whole genome shotgun (WGS) entry which is preliminary data.</text>
</comment>
<evidence type="ECO:0000256" key="4">
    <source>
        <dbReference type="ARBA" id="ARBA00022452"/>
    </source>
</evidence>
<evidence type="ECO:0000256" key="9">
    <source>
        <dbReference type="PROSITE-ProRule" id="PRU01360"/>
    </source>
</evidence>
<evidence type="ECO:0000256" key="11">
    <source>
        <dbReference type="SAM" id="SignalP"/>
    </source>
</evidence>
<evidence type="ECO:0000256" key="3">
    <source>
        <dbReference type="ARBA" id="ARBA00022448"/>
    </source>
</evidence>
<dbReference type="RefSeq" id="WP_160892690.1">
    <property type="nucleotide sequence ID" value="NZ_WUMU01000004.1"/>
</dbReference>
<keyword evidence="7 9" id="KW-0472">Membrane</keyword>
<evidence type="ECO:0000256" key="2">
    <source>
        <dbReference type="ARBA" id="ARBA00009810"/>
    </source>
</evidence>
<feature type="domain" description="TonB-dependent receptor-like beta-barrel" evidence="12">
    <location>
        <begin position="245"/>
        <end position="640"/>
    </location>
</feature>
<evidence type="ECO:0000259" key="12">
    <source>
        <dbReference type="Pfam" id="PF00593"/>
    </source>
</evidence>
<dbReference type="GO" id="GO:0044718">
    <property type="term" value="P:siderophore transmembrane transport"/>
    <property type="evidence" value="ECO:0007669"/>
    <property type="project" value="TreeGrafter"/>
</dbReference>
<evidence type="ECO:0000256" key="7">
    <source>
        <dbReference type="ARBA" id="ARBA00023136"/>
    </source>
</evidence>
<comment type="similarity">
    <text evidence="2 9 10">Belongs to the TonB-dependent receptor family.</text>
</comment>
<name>A0A6L7G124_9RHOB</name>
<dbReference type="InterPro" id="IPR012910">
    <property type="entry name" value="Plug_dom"/>
</dbReference>
<evidence type="ECO:0000259" key="13">
    <source>
        <dbReference type="Pfam" id="PF07715"/>
    </source>
</evidence>
<sequence>MTHVRHRLAVTTALGLLLSAGVIPLAQAQETTSLDAITVADDTDTGPAGTSGTATITQEAMQKKQATSVAEAVEDVPGVTTTRSSDLLHSSISIRGYGGNSAMPDSQNVVTALDGVSTAGGNYYRDNAGQVVDPLLLKQVSVLKGPLASLEYGSGILGGTVAMETINAADLTGDTPGFKFRQVLGANSNGNGWKTSSTLAWQANENFDFLANYSRSYSENREDGHGDEIDLGGYNVPSLLLKARYRFGENRDQALTFSYDRSESVQQNVPYATASMLSIFGNVNRDRTGNVAKLSYTYKPASNPLVDLEVSYARSRQQYHIEGLSMISSMFAGDYDVDTDTLAATNTARFSTGSVDHTLRAGVSFAHQDHDGVMSGVAGDGEYDRTALFAMDQMDFGQDWSLSAGARIEHQQLTNLHSSTGADLDDMDSTARTAGLGLEKGLGHGFTGYASFTYGEGLTLPEYAGNTWSNGKYWGEDTSHSRTWETGLRYHGDSVITSGDGLEASIGVYKIDVWDANSYPSTAYELQSSSGLEAQLGYRLASGFYTRASMVTSFSNKYRQRTSSGDSDYPYALTDQGRLTLGKTFANGLDVSWTLRGGVAQDLNDLHQAGWGVNDIAVSYTVPEGRPMGGMRVDFGIDNVFDKYYVTQYTTSSASYPESGRDFRLTLSRTF</sequence>
<evidence type="ECO:0000256" key="8">
    <source>
        <dbReference type="ARBA" id="ARBA00023237"/>
    </source>
</evidence>
<keyword evidence="4 9" id="KW-1134">Transmembrane beta strand</keyword>
<dbReference type="GO" id="GO:0009279">
    <property type="term" value="C:cell outer membrane"/>
    <property type="evidence" value="ECO:0007669"/>
    <property type="project" value="UniProtKB-SubCell"/>
</dbReference>
<dbReference type="CDD" id="cd01347">
    <property type="entry name" value="ligand_gated_channel"/>
    <property type="match status" value="1"/>
</dbReference>